<dbReference type="PROSITE" id="PS51257">
    <property type="entry name" value="PROKAR_LIPOPROTEIN"/>
    <property type="match status" value="1"/>
</dbReference>
<reference evidence="8 9" key="2">
    <citation type="submission" date="2022-06" db="EMBL/GenBank/DDBJ databases">
        <title>Staphylococcus hominis ShoR14 genome sequence.</title>
        <authorList>
            <person name="Yeo C.C."/>
            <person name="Chew C.H."/>
            <person name="Che Hamzah A.M."/>
            <person name="Al-Trad E.I."/>
        </authorList>
    </citation>
    <scope>NUCLEOTIDE SEQUENCE [LARGE SCALE GENOMIC DNA]</scope>
    <source>
        <strain evidence="8 9">ShoR14</strain>
    </source>
</reference>
<proteinExistence type="inferred from homology"/>
<dbReference type="InterPro" id="IPR012336">
    <property type="entry name" value="Thioredoxin-like_fold"/>
</dbReference>
<evidence type="ECO:0000313" key="7">
    <source>
        <dbReference type="EMBL" id="AVI06611.1"/>
    </source>
</evidence>
<evidence type="ECO:0000256" key="4">
    <source>
        <dbReference type="ARBA" id="ARBA00023157"/>
    </source>
</evidence>
<dbReference type="GO" id="GO:0016491">
    <property type="term" value="F:oxidoreductase activity"/>
    <property type="evidence" value="ECO:0007669"/>
    <property type="project" value="UniProtKB-KW"/>
</dbReference>
<evidence type="ECO:0000256" key="5">
    <source>
        <dbReference type="ARBA" id="ARBA00023284"/>
    </source>
</evidence>
<dbReference type="EMBL" id="JAGHKT020000002">
    <property type="protein sequence ID" value="MCM5671644.1"/>
    <property type="molecule type" value="Genomic_DNA"/>
</dbReference>
<dbReference type="InterPro" id="IPR036249">
    <property type="entry name" value="Thioredoxin-like_sf"/>
</dbReference>
<evidence type="ECO:0000259" key="6">
    <source>
        <dbReference type="Pfam" id="PF13462"/>
    </source>
</evidence>
<keyword evidence="9" id="KW-1185">Reference proteome</keyword>
<dbReference type="PANTHER" id="PTHR13887:SF14">
    <property type="entry name" value="DISULFIDE BOND FORMATION PROTEIN D"/>
    <property type="match status" value="1"/>
</dbReference>
<evidence type="ECO:0000313" key="8">
    <source>
        <dbReference type="EMBL" id="MCM5671644.1"/>
    </source>
</evidence>
<reference evidence="7" key="1">
    <citation type="submission" date="2016-02" db="EMBL/GenBank/DDBJ databases">
        <title>Genomic sequence of a clinical Staphylococcus hominis isolate.</title>
        <authorList>
            <person name="McClure J.M."/>
            <person name="Zhang K."/>
        </authorList>
    </citation>
    <scope>NUCLEOTIDE SEQUENCE</scope>
    <source>
        <strain evidence="7">C34847</strain>
    </source>
</reference>
<dbReference type="Pfam" id="PF13462">
    <property type="entry name" value="Thioredoxin_4"/>
    <property type="match status" value="1"/>
</dbReference>
<keyword evidence="3" id="KW-0560">Oxidoreductase</keyword>
<accession>A0A3S7GWF7</accession>
<dbReference type="RefSeq" id="WP_017174966.1">
    <property type="nucleotide sequence ID" value="NZ_CAXOIK010000003.1"/>
</dbReference>
<dbReference type="Proteomes" id="UP000665944">
    <property type="component" value="Unassembled WGS sequence"/>
</dbReference>
<evidence type="ECO:0000256" key="2">
    <source>
        <dbReference type="ARBA" id="ARBA00022729"/>
    </source>
</evidence>
<comment type="similarity">
    <text evidence="1">Belongs to the thioredoxin family. DsbA subfamily.</text>
</comment>
<evidence type="ECO:0000313" key="9">
    <source>
        <dbReference type="Proteomes" id="UP000665944"/>
    </source>
</evidence>
<sequence length="198" mass="23087">MKKLIFIGAGIICLIIIVVACSRNKKETTPAHTKNGKILIVEYGDYKCPYCKKIEDNVMPIIKKDYIDTNRVEYQFINASFLGKDSLMGSRAGNAIQAIAPKEYLTFQKNIYAHQQEEKKHWITETLLDKEIDQLNISQKQKDRIKKEYKTKNSDAWKEAEKQKKLTKENHIQSVPTVFINGKKVEDPYKVKEWKQYL</sequence>
<gene>
    <name evidence="7" type="ORF">AZE34_07505</name>
    <name evidence="8" type="ORF">J7T32_002535</name>
</gene>
<evidence type="ECO:0000256" key="3">
    <source>
        <dbReference type="ARBA" id="ARBA00023002"/>
    </source>
</evidence>
<evidence type="ECO:0000256" key="1">
    <source>
        <dbReference type="ARBA" id="ARBA00005791"/>
    </source>
</evidence>
<organism evidence="7">
    <name type="scientific">Staphylococcus hominis</name>
    <dbReference type="NCBI Taxonomy" id="1290"/>
    <lineage>
        <taxon>Bacteria</taxon>
        <taxon>Bacillati</taxon>
        <taxon>Bacillota</taxon>
        <taxon>Bacilli</taxon>
        <taxon>Bacillales</taxon>
        <taxon>Staphylococcaceae</taxon>
        <taxon>Staphylococcus</taxon>
    </lineage>
</organism>
<dbReference type="AlphaFoldDB" id="A0A3S7GWF7"/>
<dbReference type="EMBL" id="CP014567">
    <property type="protein sequence ID" value="AVI06611.1"/>
    <property type="molecule type" value="Genomic_DNA"/>
</dbReference>
<feature type="domain" description="Thioredoxin-like fold" evidence="6">
    <location>
        <begin position="37"/>
        <end position="198"/>
    </location>
</feature>
<keyword evidence="5" id="KW-0676">Redox-active center</keyword>
<keyword evidence="7" id="KW-0413">Isomerase</keyword>
<keyword evidence="2" id="KW-0732">Signal</keyword>
<dbReference type="PANTHER" id="PTHR13887">
    <property type="entry name" value="GLUTATHIONE S-TRANSFERASE KAPPA"/>
    <property type="match status" value="1"/>
</dbReference>
<protein>
    <submittedName>
        <fullName evidence="8">DsbA family protein</fullName>
    </submittedName>
    <submittedName>
        <fullName evidence="7">Protein-disulfide isomerase</fullName>
    </submittedName>
</protein>
<name>A0A3S7GWF7_STAHO</name>
<dbReference type="GO" id="GO:0016853">
    <property type="term" value="F:isomerase activity"/>
    <property type="evidence" value="ECO:0007669"/>
    <property type="project" value="UniProtKB-KW"/>
</dbReference>
<dbReference type="SUPFAM" id="SSF52833">
    <property type="entry name" value="Thioredoxin-like"/>
    <property type="match status" value="1"/>
</dbReference>
<dbReference type="Gene3D" id="3.40.30.10">
    <property type="entry name" value="Glutaredoxin"/>
    <property type="match status" value="1"/>
</dbReference>
<keyword evidence="4" id="KW-1015">Disulfide bond</keyword>